<proteinExistence type="predicted"/>
<dbReference type="GeneID" id="68311102"/>
<dbReference type="RefSeq" id="XP_044685262.1">
    <property type="nucleotide sequence ID" value="XM_044820962.1"/>
</dbReference>
<accession>A0A9P8DQJ4</accession>
<dbReference type="EMBL" id="JAHBCI010000002">
    <property type="protein sequence ID" value="KAG9506263.1"/>
    <property type="molecule type" value="Genomic_DNA"/>
</dbReference>
<reference evidence="1" key="1">
    <citation type="journal article" date="2021" name="Mol. Plant Microbe Interact.">
        <title>Telomere to telomere genome assembly of Fusarium musae F31, causal agent of crown rot disease of banana.</title>
        <authorList>
            <person name="Degradi L."/>
            <person name="Tava V."/>
            <person name="Kunova A."/>
            <person name="Cortesi P."/>
            <person name="Saracchi M."/>
            <person name="Pasquali M."/>
        </authorList>
    </citation>
    <scope>NUCLEOTIDE SEQUENCE</scope>
    <source>
        <strain evidence="1">F31</strain>
    </source>
</reference>
<dbReference type="Proteomes" id="UP000827133">
    <property type="component" value="Unassembled WGS sequence"/>
</dbReference>
<evidence type="ECO:0000313" key="2">
    <source>
        <dbReference type="Proteomes" id="UP000827133"/>
    </source>
</evidence>
<keyword evidence="2" id="KW-1185">Reference proteome</keyword>
<evidence type="ECO:0000313" key="1">
    <source>
        <dbReference type="EMBL" id="KAG9506263.1"/>
    </source>
</evidence>
<comment type="caution">
    <text evidence="1">The sequence shown here is derived from an EMBL/GenBank/DDBJ whole genome shotgun (WGS) entry which is preliminary data.</text>
</comment>
<dbReference type="KEGG" id="fmu:J7337_003245"/>
<sequence>MTTLLEALRQTSRVDCDTLDSNGKQAHHADVSSSADLQAIAFSEISRPLAGEPLLHHDALIKEAIQSARGALKEVQGSATFEEFVVQILV</sequence>
<protein>
    <submittedName>
        <fullName evidence="1">Uncharacterized protein</fullName>
    </submittedName>
</protein>
<name>A0A9P8DQJ4_9HYPO</name>
<organism evidence="1 2">
    <name type="scientific">Fusarium musae</name>
    <dbReference type="NCBI Taxonomy" id="1042133"/>
    <lineage>
        <taxon>Eukaryota</taxon>
        <taxon>Fungi</taxon>
        <taxon>Dikarya</taxon>
        <taxon>Ascomycota</taxon>
        <taxon>Pezizomycotina</taxon>
        <taxon>Sordariomycetes</taxon>
        <taxon>Hypocreomycetidae</taxon>
        <taxon>Hypocreales</taxon>
        <taxon>Nectriaceae</taxon>
        <taxon>Fusarium</taxon>
    </lineage>
</organism>
<dbReference type="AlphaFoldDB" id="A0A9P8DQJ4"/>
<gene>
    <name evidence="1" type="ORF">J7337_003245</name>
</gene>